<evidence type="ECO:0000313" key="2">
    <source>
        <dbReference type="EMBL" id="BFG03604.1"/>
    </source>
</evidence>
<dbReference type="Proteomes" id="UP001500889">
    <property type="component" value="Chromosome E"/>
</dbReference>
<dbReference type="AlphaFoldDB" id="A0AAU9G665"/>
<reference evidence="2 3" key="1">
    <citation type="submission" date="2024-02" db="EMBL/GenBank/DDBJ databases">
        <title>A chromosome-level genome assembly of Drosophila madeirensis, a fruit fly species endemic to Madeira island.</title>
        <authorList>
            <person name="Tomihara K."/>
            <person name="Llopart A."/>
            <person name="Yamamoto D."/>
        </authorList>
    </citation>
    <scope>NUCLEOTIDE SEQUENCE [LARGE SCALE GENOMIC DNA]</scope>
    <source>
        <strain evidence="2 3">RF1</strain>
    </source>
</reference>
<proteinExistence type="predicted"/>
<feature type="compositionally biased region" description="Basic residues" evidence="1">
    <location>
        <begin position="119"/>
        <end position="129"/>
    </location>
</feature>
<sequence length="129" mass="15055">MGTDSDYDFSGNEPCQSASCETPPPTSEWTDLSWLCLIENGHVKCYSYHYDANKEISVEEVESITVRRRTGASHRTRRGKGERSRKRLNRRSKHKIRRRNHKLARLRRRHGFSSNKAKPGIRRSKGKRT</sequence>
<feature type="region of interest" description="Disordered" evidence="1">
    <location>
        <begin position="67"/>
        <end position="129"/>
    </location>
</feature>
<evidence type="ECO:0000256" key="1">
    <source>
        <dbReference type="SAM" id="MobiDB-lite"/>
    </source>
</evidence>
<protein>
    <submittedName>
        <fullName evidence="2">Uncharacterized protein</fullName>
    </submittedName>
</protein>
<accession>A0AAU9G665</accession>
<gene>
    <name evidence="2" type="ORF">DMAD_02820</name>
</gene>
<evidence type="ECO:0000313" key="3">
    <source>
        <dbReference type="Proteomes" id="UP001500889"/>
    </source>
</evidence>
<feature type="region of interest" description="Disordered" evidence="1">
    <location>
        <begin position="1"/>
        <end position="27"/>
    </location>
</feature>
<name>A0AAU9G665_DROMD</name>
<organism evidence="2 3">
    <name type="scientific">Drosophila madeirensis</name>
    <name type="common">Fruit fly</name>
    <dbReference type="NCBI Taxonomy" id="30013"/>
    <lineage>
        <taxon>Eukaryota</taxon>
        <taxon>Metazoa</taxon>
        <taxon>Ecdysozoa</taxon>
        <taxon>Arthropoda</taxon>
        <taxon>Hexapoda</taxon>
        <taxon>Insecta</taxon>
        <taxon>Pterygota</taxon>
        <taxon>Neoptera</taxon>
        <taxon>Endopterygota</taxon>
        <taxon>Diptera</taxon>
        <taxon>Brachycera</taxon>
        <taxon>Muscomorpha</taxon>
        <taxon>Ephydroidea</taxon>
        <taxon>Drosophilidae</taxon>
        <taxon>Drosophila</taxon>
        <taxon>Sophophora</taxon>
    </lineage>
</organism>
<keyword evidence="3" id="KW-1185">Reference proteome</keyword>
<feature type="compositionally biased region" description="Basic residues" evidence="1">
    <location>
        <begin position="67"/>
        <end position="111"/>
    </location>
</feature>
<dbReference type="EMBL" id="AP029267">
    <property type="protein sequence ID" value="BFG03604.1"/>
    <property type="molecule type" value="Genomic_DNA"/>
</dbReference>